<keyword evidence="6 8" id="KW-0368">Histidine biosynthesis</keyword>
<organism evidence="10 11">
    <name type="scientific">Pseudomonas fragi</name>
    <dbReference type="NCBI Taxonomy" id="296"/>
    <lineage>
        <taxon>Bacteria</taxon>
        <taxon>Pseudomonadati</taxon>
        <taxon>Pseudomonadota</taxon>
        <taxon>Gammaproteobacteria</taxon>
        <taxon>Pseudomonadales</taxon>
        <taxon>Pseudomonadaceae</taxon>
        <taxon>Pseudomonas</taxon>
    </lineage>
</organism>
<dbReference type="PANTHER" id="PTHR21039:SF0">
    <property type="entry name" value="HISTIDINOL-PHOSPHATASE"/>
    <property type="match status" value="1"/>
</dbReference>
<dbReference type="GO" id="GO:0004401">
    <property type="term" value="F:histidinol-phosphatase activity"/>
    <property type="evidence" value="ECO:0007669"/>
    <property type="project" value="UniProtKB-UniRule"/>
</dbReference>
<evidence type="ECO:0000313" key="10">
    <source>
        <dbReference type="EMBL" id="NNB50269.1"/>
    </source>
</evidence>
<dbReference type="AlphaFoldDB" id="A0A9Q5B1R0"/>
<dbReference type="InterPro" id="IPR016195">
    <property type="entry name" value="Pol/histidinol_Pase-like"/>
</dbReference>
<gene>
    <name evidence="10" type="ORF">HBN89_13480</name>
</gene>
<dbReference type="InterPro" id="IPR004013">
    <property type="entry name" value="PHP_dom"/>
</dbReference>
<dbReference type="Pfam" id="PF02811">
    <property type="entry name" value="PHP"/>
    <property type="match status" value="1"/>
</dbReference>
<comment type="catalytic activity">
    <reaction evidence="7 8">
        <text>L-histidinol phosphate + H2O = L-histidinol + phosphate</text>
        <dbReference type="Rhea" id="RHEA:14465"/>
        <dbReference type="ChEBI" id="CHEBI:15377"/>
        <dbReference type="ChEBI" id="CHEBI:43474"/>
        <dbReference type="ChEBI" id="CHEBI:57699"/>
        <dbReference type="ChEBI" id="CHEBI:57980"/>
        <dbReference type="EC" id="3.1.3.15"/>
    </reaction>
</comment>
<dbReference type="SUPFAM" id="SSF89550">
    <property type="entry name" value="PHP domain-like"/>
    <property type="match status" value="1"/>
</dbReference>
<keyword evidence="4 8" id="KW-0028">Amino-acid biosynthesis</keyword>
<evidence type="ECO:0000256" key="6">
    <source>
        <dbReference type="ARBA" id="ARBA00023102"/>
    </source>
</evidence>
<accession>A0A9Q5B1R0</accession>
<comment type="pathway">
    <text evidence="1 8">Amino-acid biosynthesis; L-histidine biosynthesis; L-histidine from 5-phospho-alpha-D-ribose 1-diphosphate: step 8/9.</text>
</comment>
<evidence type="ECO:0000313" key="11">
    <source>
        <dbReference type="Proteomes" id="UP000564604"/>
    </source>
</evidence>
<evidence type="ECO:0000256" key="4">
    <source>
        <dbReference type="ARBA" id="ARBA00022605"/>
    </source>
</evidence>
<dbReference type="InterPro" id="IPR010140">
    <property type="entry name" value="Histidinol_P_phosphatase_HisJ"/>
</dbReference>
<proteinExistence type="inferred from homology"/>
<dbReference type="GO" id="GO:0000105">
    <property type="term" value="P:L-histidine biosynthetic process"/>
    <property type="evidence" value="ECO:0007669"/>
    <property type="project" value="UniProtKB-UniRule"/>
</dbReference>
<reference evidence="10 11" key="1">
    <citation type="journal article" date="2020" name="Front. Microbiol.">
        <title>Genetic Organization of the aprX-lipA2 Operon Affects the Proteolytic Potential of Pseudomonas Species in Milk.</title>
        <authorList>
            <person name="Maier C."/>
            <person name="Huptas C."/>
            <person name="von Neubeck M."/>
            <person name="Scherer S."/>
            <person name="Wenning M."/>
            <person name="Lucking G."/>
        </authorList>
    </citation>
    <scope>NUCLEOTIDE SEQUENCE [LARGE SCALE GENOMIC DNA]</scope>
    <source>
        <strain evidence="10 11">WS 5094</strain>
    </source>
</reference>
<protein>
    <recommendedName>
        <fullName evidence="3 8">Histidinol-phosphatase</fullName>
        <shortName evidence="8">HolPase</shortName>
        <ecNumber evidence="3 8">3.1.3.15</ecNumber>
    </recommendedName>
</protein>
<evidence type="ECO:0000259" key="9">
    <source>
        <dbReference type="Pfam" id="PF02811"/>
    </source>
</evidence>
<comment type="caution">
    <text evidence="10">The sequence shown here is derived from an EMBL/GenBank/DDBJ whole genome shotgun (WGS) entry which is preliminary data.</text>
</comment>
<feature type="domain" description="PHP" evidence="9">
    <location>
        <begin position="3"/>
        <end position="187"/>
    </location>
</feature>
<dbReference type="RefSeq" id="WP_169873191.1">
    <property type="nucleotide sequence ID" value="NZ_JAAQYX010000017.1"/>
</dbReference>
<dbReference type="NCBIfam" id="TIGR01856">
    <property type="entry name" value="hisJ_fam"/>
    <property type="match status" value="1"/>
</dbReference>
<evidence type="ECO:0000256" key="7">
    <source>
        <dbReference type="ARBA" id="ARBA00049158"/>
    </source>
</evidence>
<evidence type="ECO:0000256" key="1">
    <source>
        <dbReference type="ARBA" id="ARBA00004970"/>
    </source>
</evidence>
<sequence length="293" mass="32579">MIDSHCHTFYSKHATGTVDELVRASITAGVSILTITDHAPFPVDANNRLLESELDCYFADIERARQTYQGEITILRGLELDYMPGTDTYNRELLARYPMDFVIGSIHYVAVPGEPLVKVWELPRLAGQKFLDHYFANLEALLGSGLFDAVGHADSLLRGVPEDILMRRFEPLLESLAHSGVAFELNASGLRKSSLDPVTGREVQGLWSYPSRELLGQLISCDVPFTVGSDAHNPSDAGAGIEELLVALRPLGLKNISYYEQRRRIEVALESLVLPYAPVSLQKNLCDLHHDEF</sequence>
<evidence type="ECO:0000256" key="2">
    <source>
        <dbReference type="ARBA" id="ARBA00009152"/>
    </source>
</evidence>
<dbReference type="EC" id="3.1.3.15" evidence="3 8"/>
<dbReference type="CDD" id="cd12110">
    <property type="entry name" value="PHP_HisPPase_Hisj_like"/>
    <property type="match status" value="1"/>
</dbReference>
<keyword evidence="5 8" id="KW-0378">Hydrolase</keyword>
<comment type="similarity">
    <text evidence="2 8">Belongs to the PHP hydrolase family. HisK subfamily.</text>
</comment>
<name>A0A9Q5B1R0_PSEFR</name>
<dbReference type="Proteomes" id="UP000564604">
    <property type="component" value="Unassembled WGS sequence"/>
</dbReference>
<dbReference type="EMBL" id="JAAQYX010000017">
    <property type="protein sequence ID" value="NNB50269.1"/>
    <property type="molecule type" value="Genomic_DNA"/>
</dbReference>
<evidence type="ECO:0000256" key="8">
    <source>
        <dbReference type="RuleBase" id="RU366003"/>
    </source>
</evidence>
<dbReference type="Gene3D" id="3.20.20.140">
    <property type="entry name" value="Metal-dependent hydrolases"/>
    <property type="match status" value="1"/>
</dbReference>
<evidence type="ECO:0000256" key="5">
    <source>
        <dbReference type="ARBA" id="ARBA00022801"/>
    </source>
</evidence>
<dbReference type="GO" id="GO:0005737">
    <property type="term" value="C:cytoplasm"/>
    <property type="evidence" value="ECO:0007669"/>
    <property type="project" value="TreeGrafter"/>
</dbReference>
<dbReference type="PANTHER" id="PTHR21039">
    <property type="entry name" value="HISTIDINOL PHOSPHATASE-RELATED"/>
    <property type="match status" value="1"/>
</dbReference>
<evidence type="ECO:0000256" key="3">
    <source>
        <dbReference type="ARBA" id="ARBA00013085"/>
    </source>
</evidence>